<protein>
    <submittedName>
        <fullName evidence="1">Uncharacterized protein</fullName>
    </submittedName>
</protein>
<proteinExistence type="predicted"/>
<reference evidence="1 2" key="1">
    <citation type="journal article" date="2021" name="Elife">
        <title>Chloroplast acquisition without the gene transfer in kleptoplastic sea slugs, Plakobranchus ocellatus.</title>
        <authorList>
            <person name="Maeda T."/>
            <person name="Takahashi S."/>
            <person name="Yoshida T."/>
            <person name="Shimamura S."/>
            <person name="Takaki Y."/>
            <person name="Nagai Y."/>
            <person name="Toyoda A."/>
            <person name="Suzuki Y."/>
            <person name="Arimoto A."/>
            <person name="Ishii H."/>
            <person name="Satoh N."/>
            <person name="Nishiyama T."/>
            <person name="Hasebe M."/>
            <person name="Maruyama T."/>
            <person name="Minagawa J."/>
            <person name="Obokata J."/>
            <person name="Shigenobu S."/>
        </authorList>
    </citation>
    <scope>NUCLEOTIDE SEQUENCE [LARGE SCALE GENOMIC DNA]</scope>
</reference>
<keyword evidence="2" id="KW-1185">Reference proteome</keyword>
<dbReference type="AlphaFoldDB" id="A0AAV4CB81"/>
<name>A0AAV4CB81_9GAST</name>
<evidence type="ECO:0000313" key="2">
    <source>
        <dbReference type="Proteomes" id="UP000735302"/>
    </source>
</evidence>
<organism evidence="1 2">
    <name type="scientific">Plakobranchus ocellatus</name>
    <dbReference type="NCBI Taxonomy" id="259542"/>
    <lineage>
        <taxon>Eukaryota</taxon>
        <taxon>Metazoa</taxon>
        <taxon>Spiralia</taxon>
        <taxon>Lophotrochozoa</taxon>
        <taxon>Mollusca</taxon>
        <taxon>Gastropoda</taxon>
        <taxon>Heterobranchia</taxon>
        <taxon>Euthyneura</taxon>
        <taxon>Panpulmonata</taxon>
        <taxon>Sacoglossa</taxon>
        <taxon>Placobranchoidea</taxon>
        <taxon>Plakobranchidae</taxon>
        <taxon>Plakobranchus</taxon>
    </lineage>
</organism>
<accession>A0AAV4CB81</accession>
<dbReference type="EMBL" id="BLXT01006012">
    <property type="protein sequence ID" value="GFO28258.1"/>
    <property type="molecule type" value="Genomic_DNA"/>
</dbReference>
<sequence length="99" mass="10785">MPGIGNVRPTAWASKPLNEILWRQDRVAMSTAARQGCHEYGSKHGAGVPPANHTIAADQQVHNKVISDFRTPCQARPPSARDRLCHQTPSICVNCSFAP</sequence>
<gene>
    <name evidence="1" type="ORF">PoB_005476300</name>
</gene>
<comment type="caution">
    <text evidence="1">The sequence shown here is derived from an EMBL/GenBank/DDBJ whole genome shotgun (WGS) entry which is preliminary data.</text>
</comment>
<dbReference type="Proteomes" id="UP000735302">
    <property type="component" value="Unassembled WGS sequence"/>
</dbReference>
<evidence type="ECO:0000313" key="1">
    <source>
        <dbReference type="EMBL" id="GFO28258.1"/>
    </source>
</evidence>